<reference evidence="3 4" key="2">
    <citation type="submission" date="2023-11" db="UniProtKB">
        <authorList>
            <consortium name="WormBaseParasite"/>
        </authorList>
    </citation>
    <scope>IDENTIFICATION</scope>
</reference>
<evidence type="ECO:0000313" key="3">
    <source>
        <dbReference type="WBParaSite" id="TREG1_20420.1"/>
    </source>
</evidence>
<protein>
    <submittedName>
        <fullName evidence="3 4">Uncharacterized protein</fullName>
    </submittedName>
</protein>
<dbReference type="Proteomes" id="UP000050795">
    <property type="component" value="Unassembled WGS sequence"/>
</dbReference>
<feature type="compositionally biased region" description="Low complexity" evidence="1">
    <location>
        <begin position="35"/>
        <end position="64"/>
    </location>
</feature>
<reference evidence="2" key="1">
    <citation type="submission" date="2022-06" db="EMBL/GenBank/DDBJ databases">
        <authorList>
            <person name="Berger JAMES D."/>
            <person name="Berger JAMES D."/>
        </authorList>
    </citation>
    <scope>NUCLEOTIDE SEQUENCE [LARGE SCALE GENOMIC DNA]</scope>
</reference>
<keyword evidence="2" id="KW-1185">Reference proteome</keyword>
<feature type="region of interest" description="Disordered" evidence="1">
    <location>
        <begin position="34"/>
        <end position="91"/>
    </location>
</feature>
<dbReference type="WBParaSite" id="TREG1_20420.1">
    <property type="protein sequence ID" value="TREG1_20420.1"/>
    <property type="gene ID" value="TREG1_20420"/>
</dbReference>
<evidence type="ECO:0000313" key="4">
    <source>
        <dbReference type="WBParaSite" id="TREG1_20420.2"/>
    </source>
</evidence>
<dbReference type="AlphaFoldDB" id="A0AA85J938"/>
<dbReference type="WBParaSite" id="TREG1_20420.2">
    <property type="protein sequence ID" value="TREG1_20420.2"/>
    <property type="gene ID" value="TREG1_20420"/>
</dbReference>
<sequence>MKKLKPCYPNNSNCLLSHQKKYSFNEEFQRLSLQSTSNHNGNRSSSSNSRKTKSTSVKSVYKSNQPSSLKSCQKKVANNTSPTDKPLTNDISGIRIEQLPKPFSYSHHITLPFSERALENNCISTNSSINFPTSVQSNRCTYENSWSNLWRSGLPEQKLTVWLPRRFNDQDDERSQWNSDNVKLHKHSFPDLNFGELDNRFTWKSIQKSSPQINVNRNSYWTPNAYYNVQNHKIITTSNNNNNSNSSSTSTNNSKLLNTFHRNGEVFSNCSDNSKKLTIMGNSYPVTRPPDIKEKMLAQLSLIRKEENCTTSVDSVANVKGYMDPMAGAPTDFLNRINELVKLQEATKRWERTRCRRRVKRKTLPNNQTLNQLDSQN</sequence>
<proteinExistence type="predicted"/>
<name>A0AA85J938_TRIRE</name>
<evidence type="ECO:0000256" key="1">
    <source>
        <dbReference type="SAM" id="MobiDB-lite"/>
    </source>
</evidence>
<organism evidence="2 3">
    <name type="scientific">Trichobilharzia regenti</name>
    <name type="common">Nasal bird schistosome</name>
    <dbReference type="NCBI Taxonomy" id="157069"/>
    <lineage>
        <taxon>Eukaryota</taxon>
        <taxon>Metazoa</taxon>
        <taxon>Spiralia</taxon>
        <taxon>Lophotrochozoa</taxon>
        <taxon>Platyhelminthes</taxon>
        <taxon>Trematoda</taxon>
        <taxon>Digenea</taxon>
        <taxon>Strigeidida</taxon>
        <taxon>Schistosomatoidea</taxon>
        <taxon>Schistosomatidae</taxon>
        <taxon>Trichobilharzia</taxon>
    </lineage>
</organism>
<evidence type="ECO:0000313" key="2">
    <source>
        <dbReference type="Proteomes" id="UP000050795"/>
    </source>
</evidence>
<accession>A0AA85J938</accession>
<feature type="compositionally biased region" description="Polar residues" evidence="1">
    <location>
        <begin position="65"/>
        <end position="83"/>
    </location>
</feature>